<sequence>ARVASAATPSHSSSPLFFRGGGRNLEAKQHWIDLANGYPSSTPHFLDIHGRLPNSRADEAPLGLQGFGLSAPIAALDEEDWPPNPY</sequence>
<evidence type="ECO:0000313" key="1">
    <source>
        <dbReference type="EMBL" id="CAE7332354.1"/>
    </source>
</evidence>
<evidence type="ECO:0000313" key="2">
    <source>
        <dbReference type="Proteomes" id="UP000604046"/>
    </source>
</evidence>
<feature type="non-terminal residue" evidence="1">
    <location>
        <position position="1"/>
    </location>
</feature>
<protein>
    <submittedName>
        <fullName evidence="1">Ankrd52 protein</fullName>
    </submittedName>
</protein>
<gene>
    <name evidence="1" type="primary">ankrd52</name>
    <name evidence="1" type="ORF">SNAT2548_LOCUS17386</name>
</gene>
<dbReference type="Proteomes" id="UP000604046">
    <property type="component" value="Unassembled WGS sequence"/>
</dbReference>
<name>A0A812NUH8_9DINO</name>
<feature type="non-terminal residue" evidence="1">
    <location>
        <position position="86"/>
    </location>
</feature>
<comment type="caution">
    <text evidence="1">The sequence shown here is derived from an EMBL/GenBank/DDBJ whole genome shotgun (WGS) entry which is preliminary data.</text>
</comment>
<reference evidence="1" key="1">
    <citation type="submission" date="2021-02" db="EMBL/GenBank/DDBJ databases">
        <authorList>
            <person name="Dougan E. K."/>
            <person name="Rhodes N."/>
            <person name="Thang M."/>
            <person name="Chan C."/>
        </authorList>
    </citation>
    <scope>NUCLEOTIDE SEQUENCE</scope>
</reference>
<accession>A0A812NUH8</accession>
<keyword evidence="2" id="KW-1185">Reference proteome</keyword>
<dbReference type="EMBL" id="CAJNDS010002109">
    <property type="protein sequence ID" value="CAE7332354.1"/>
    <property type="molecule type" value="Genomic_DNA"/>
</dbReference>
<dbReference type="AlphaFoldDB" id="A0A812NUH8"/>
<proteinExistence type="predicted"/>
<organism evidence="1 2">
    <name type="scientific">Symbiodinium natans</name>
    <dbReference type="NCBI Taxonomy" id="878477"/>
    <lineage>
        <taxon>Eukaryota</taxon>
        <taxon>Sar</taxon>
        <taxon>Alveolata</taxon>
        <taxon>Dinophyceae</taxon>
        <taxon>Suessiales</taxon>
        <taxon>Symbiodiniaceae</taxon>
        <taxon>Symbiodinium</taxon>
    </lineage>
</organism>